<proteinExistence type="predicted"/>
<name>A0AAW4QCU6_RALPI</name>
<dbReference type="EMBL" id="QGBI01000045">
    <property type="protein sequence ID" value="MBX3893535.1"/>
    <property type="molecule type" value="Genomic_DNA"/>
</dbReference>
<evidence type="ECO:0000313" key="1">
    <source>
        <dbReference type="EMBL" id="MBX3893535.1"/>
    </source>
</evidence>
<accession>A0AAW4QCU6</accession>
<evidence type="ECO:0000313" key="2">
    <source>
        <dbReference type="Proteomes" id="UP001199322"/>
    </source>
</evidence>
<dbReference type="Proteomes" id="UP001199322">
    <property type="component" value="Unassembled WGS sequence"/>
</dbReference>
<dbReference type="AlphaFoldDB" id="A0AAW4QCU6"/>
<comment type="caution">
    <text evidence="1">The sequence shown here is derived from an EMBL/GenBank/DDBJ whole genome shotgun (WGS) entry which is preliminary data.</text>
</comment>
<protein>
    <submittedName>
        <fullName evidence="1">Uncharacterized protein</fullName>
    </submittedName>
</protein>
<reference evidence="1" key="1">
    <citation type="submission" date="2018-06" db="EMBL/GenBank/DDBJ databases">
        <authorList>
            <person name="O'Rourke A."/>
        </authorList>
    </citation>
    <scope>NUCLEOTIDE SEQUENCE</scope>
    <source>
        <strain evidence="1">132550021-3</strain>
    </source>
</reference>
<organism evidence="1 2">
    <name type="scientific">Ralstonia pickettii</name>
    <name type="common">Burkholderia pickettii</name>
    <dbReference type="NCBI Taxonomy" id="329"/>
    <lineage>
        <taxon>Bacteria</taxon>
        <taxon>Pseudomonadati</taxon>
        <taxon>Pseudomonadota</taxon>
        <taxon>Betaproteobacteria</taxon>
        <taxon>Burkholderiales</taxon>
        <taxon>Burkholderiaceae</taxon>
        <taxon>Ralstonia</taxon>
    </lineage>
</organism>
<sequence length="79" mass="8091">MHKGVPAAHALADSAPVDEPSILMIWACAENESAAAQTVSAPVMKEDDGGRIGTWVTITVAERGRAVAQSPDHGKGLAA</sequence>
<dbReference type="RefSeq" id="WP_009277696.1">
    <property type="nucleotide sequence ID" value="NZ_QGAQ01000043.1"/>
</dbReference>
<gene>
    <name evidence="1" type="ORF">DEE74_27070</name>
</gene>